<dbReference type="InterPro" id="IPR014917">
    <property type="entry name" value="DUF1800"/>
</dbReference>
<organism evidence="1 2">
    <name type="scientific">Aestuariivirga litoralis</name>
    <dbReference type="NCBI Taxonomy" id="2650924"/>
    <lineage>
        <taxon>Bacteria</taxon>
        <taxon>Pseudomonadati</taxon>
        <taxon>Pseudomonadota</taxon>
        <taxon>Alphaproteobacteria</taxon>
        <taxon>Hyphomicrobiales</taxon>
        <taxon>Aestuariivirgaceae</taxon>
        <taxon>Aestuariivirga</taxon>
    </lineage>
</organism>
<accession>A0A2W2BB27</accession>
<gene>
    <name evidence="1" type="ORF">DK847_09210</name>
</gene>
<dbReference type="Proteomes" id="UP000248795">
    <property type="component" value="Unassembled WGS sequence"/>
</dbReference>
<dbReference type="AlphaFoldDB" id="A0A2W2BB27"/>
<protein>
    <recommendedName>
        <fullName evidence="3">DUF1800 domain-containing protein</fullName>
    </recommendedName>
</protein>
<keyword evidence="2" id="KW-1185">Reference proteome</keyword>
<evidence type="ECO:0000313" key="2">
    <source>
        <dbReference type="Proteomes" id="UP000248795"/>
    </source>
</evidence>
<evidence type="ECO:0008006" key="3">
    <source>
        <dbReference type="Google" id="ProtNLM"/>
    </source>
</evidence>
<proteinExistence type="predicted"/>
<sequence>MAAAVAGGYEKLDEDTKARVAFMRFGFGPKPGGRLSIGTGEDAAYNACLAELKDEQAALIPDENVRVVYGDWPDYDGTLEGCYKVACSPGERPRTAWTKESTERYVQFLRPRVGFVERLVQFWQNHFSVWTSKASCFSGHMDRHAIRQNVLGNFSDMLLAVEKHPAMIRYLDNHLSIGPNSPYVGRWKKSAWVKRQGSDYAIKNRPTYTENLAREILELHTLGEDGGYTQADVTAFAKMLTGWTANSPNTFYNADVHQPGAYTVMGTTYGQADVVRQVSACLKDLALHPNTAKHIATKLVRHFIRDAPDPNNEKAMSQDTADIRRLADVFSDEAGNLYEVSKALLELPSAWTTPFNRIKQPLPWAVSVIRGIGTTEVEARGFAWRYKLYLDLMGWAFWGRETPDGYPDDNAFWLTGDALVVRRNMAFRLVETRMQFLKTMADSKLGHSTPASLAEDLLGDCATPALTKLLKRSVDFRHLVPLIFLSPEYIRS</sequence>
<name>A0A2W2BB27_9HYPH</name>
<dbReference type="Pfam" id="PF08811">
    <property type="entry name" value="DUF1800"/>
    <property type="match status" value="1"/>
</dbReference>
<dbReference type="EMBL" id="QKVK01000003">
    <property type="protein sequence ID" value="PZF77484.1"/>
    <property type="molecule type" value="Genomic_DNA"/>
</dbReference>
<reference evidence="2" key="1">
    <citation type="submission" date="2018-06" db="EMBL/GenBank/DDBJ databases">
        <title>Aestuariibacter litoralis strain KCTC 52945T.</title>
        <authorList>
            <person name="Li X."/>
            <person name="Salam N."/>
            <person name="Li J.-L."/>
            <person name="Chen Y.-M."/>
            <person name="Yang Z.-W."/>
            <person name="Zhang L.-Y."/>
            <person name="Han M.-X."/>
            <person name="Xiao M."/>
            <person name="Li W.-J."/>
        </authorList>
    </citation>
    <scope>NUCLEOTIDE SEQUENCE [LARGE SCALE GENOMIC DNA]</scope>
    <source>
        <strain evidence="2">KCTC 52945</strain>
    </source>
</reference>
<comment type="caution">
    <text evidence="1">The sequence shown here is derived from an EMBL/GenBank/DDBJ whole genome shotgun (WGS) entry which is preliminary data.</text>
</comment>
<dbReference type="RefSeq" id="WP_111197965.1">
    <property type="nucleotide sequence ID" value="NZ_QKVK01000003.1"/>
</dbReference>
<evidence type="ECO:0000313" key="1">
    <source>
        <dbReference type="EMBL" id="PZF77484.1"/>
    </source>
</evidence>